<dbReference type="InterPro" id="IPR036397">
    <property type="entry name" value="RNaseH_sf"/>
</dbReference>
<dbReference type="Gene3D" id="3.30.420.10">
    <property type="entry name" value="Ribonuclease H-like superfamily/Ribonuclease H"/>
    <property type="match status" value="1"/>
</dbReference>
<dbReference type="InterPro" id="IPR001352">
    <property type="entry name" value="RNase_HII/HIII"/>
</dbReference>
<keyword evidence="7 14" id="KW-0963">Cytoplasm</keyword>
<dbReference type="PANTHER" id="PTHR10954:SF18">
    <property type="entry name" value="RIBONUCLEASE HII"/>
    <property type="match status" value="1"/>
</dbReference>
<keyword evidence="12 14" id="KW-0464">Manganese</keyword>
<keyword evidence="11 14" id="KW-0378">Hydrolase</keyword>
<evidence type="ECO:0000256" key="7">
    <source>
        <dbReference type="ARBA" id="ARBA00022490"/>
    </source>
</evidence>
<dbReference type="GO" id="GO:0032299">
    <property type="term" value="C:ribonuclease H2 complex"/>
    <property type="evidence" value="ECO:0007669"/>
    <property type="project" value="TreeGrafter"/>
</dbReference>
<keyword evidence="10 14" id="KW-0255">Endonuclease</keyword>
<evidence type="ECO:0000256" key="4">
    <source>
        <dbReference type="ARBA" id="ARBA00004496"/>
    </source>
</evidence>
<evidence type="ECO:0000313" key="18">
    <source>
        <dbReference type="EMBL" id="PWI58265.1"/>
    </source>
</evidence>
<evidence type="ECO:0000256" key="6">
    <source>
        <dbReference type="ARBA" id="ARBA00007383"/>
    </source>
</evidence>
<keyword evidence="9 14" id="KW-0479">Metal-binding</keyword>
<accession>A0A2U3DAH7</accession>
<dbReference type="NCBIfam" id="NF000595">
    <property type="entry name" value="PRK00015.1-3"/>
    <property type="match status" value="1"/>
</dbReference>
<evidence type="ECO:0000256" key="5">
    <source>
        <dbReference type="ARBA" id="ARBA00006738"/>
    </source>
</evidence>
<dbReference type="SUPFAM" id="SSF52980">
    <property type="entry name" value="Restriction endonuclease-like"/>
    <property type="match status" value="1"/>
</dbReference>
<comment type="catalytic activity">
    <reaction evidence="1 14 15 16">
        <text>Endonucleolytic cleavage to 5'-phosphomonoester.</text>
        <dbReference type="EC" id="3.1.26.4"/>
    </reaction>
</comment>
<keyword evidence="19" id="KW-1185">Reference proteome</keyword>
<evidence type="ECO:0000256" key="8">
    <source>
        <dbReference type="ARBA" id="ARBA00022722"/>
    </source>
</evidence>
<feature type="binding site" evidence="14 15">
    <location>
        <position position="28"/>
    </location>
    <ligand>
        <name>a divalent metal cation</name>
        <dbReference type="ChEBI" id="CHEBI:60240"/>
    </ligand>
</feature>
<dbReference type="GO" id="GO:0003723">
    <property type="term" value="F:RNA binding"/>
    <property type="evidence" value="ECO:0007669"/>
    <property type="project" value="UniProtKB-UniRule"/>
</dbReference>
<comment type="cofactor">
    <cofactor evidence="14 15">
        <name>Mn(2+)</name>
        <dbReference type="ChEBI" id="CHEBI:29035"/>
    </cofactor>
    <cofactor evidence="14 15">
        <name>Mg(2+)</name>
        <dbReference type="ChEBI" id="CHEBI:18420"/>
    </cofactor>
    <text evidence="14 15">Manganese or magnesium. Binds 1 divalent metal ion per monomer in the absence of substrate. May bind a second metal ion after substrate binding.</text>
</comment>
<sequence length="339" mass="38179">MENLCTQAYLYDQMARREFGPFLCGIDEAGRGPLAGPVVAAAVILPDTLNQEWIYDSKKLKPAEREELYQVIVERALAHGVGVIDHTYIDQYNVLQATYEAMRTALRQVATTMPQIDMVMVDGATIPNVQYLQRKLIRGDHLSQSIAAASIVAKVTRDRIMENYSKIFPDYGFERHMGYGTPEHLQALAQFGPSPIHRLTFAPVKAAVERSASSSKCGDRRKETGRQAENLAISNLLEKGYHLLVQNWRSMFGEIDAIMKDGDTLVIVEVRSRVGYCKERNLSTAAESINGQKQQKLRRLAEAYLQQVSSFNQVRFDVVVVSFKENAKEAQIEHYISAF</sequence>
<dbReference type="GO" id="GO:0030145">
    <property type="term" value="F:manganese ion binding"/>
    <property type="evidence" value="ECO:0007669"/>
    <property type="project" value="UniProtKB-UniRule"/>
</dbReference>
<evidence type="ECO:0000256" key="11">
    <source>
        <dbReference type="ARBA" id="ARBA00022801"/>
    </source>
</evidence>
<dbReference type="EC" id="3.1.26.4" evidence="14"/>
<dbReference type="AlphaFoldDB" id="A0A2U3DAH7"/>
<evidence type="ECO:0000256" key="16">
    <source>
        <dbReference type="RuleBase" id="RU003515"/>
    </source>
</evidence>
<dbReference type="SUPFAM" id="SSF53098">
    <property type="entry name" value="Ribonuclease H-like"/>
    <property type="match status" value="1"/>
</dbReference>
<evidence type="ECO:0000256" key="3">
    <source>
        <dbReference type="ARBA" id="ARBA00004065"/>
    </source>
</evidence>
<feature type="domain" description="RNase H type-2" evidence="17">
    <location>
        <begin position="21"/>
        <end position="213"/>
    </location>
</feature>
<dbReference type="Pfam" id="PF01351">
    <property type="entry name" value="RNase_HII"/>
    <property type="match status" value="1"/>
</dbReference>
<dbReference type="PROSITE" id="PS51975">
    <property type="entry name" value="RNASE_H_2"/>
    <property type="match status" value="1"/>
</dbReference>
<dbReference type="PANTHER" id="PTHR10954">
    <property type="entry name" value="RIBONUCLEASE H2 SUBUNIT A"/>
    <property type="match status" value="1"/>
</dbReference>
<evidence type="ECO:0000256" key="13">
    <source>
        <dbReference type="HAMAP-Rule" id="MF_00048"/>
    </source>
</evidence>
<comment type="similarity">
    <text evidence="5 13">Belongs to the UPF0102 family.</text>
</comment>
<comment type="function">
    <text evidence="3 14 16">Endonuclease that specifically degrades the RNA of RNA-DNA hybrids.</text>
</comment>
<dbReference type="InterPro" id="IPR012337">
    <property type="entry name" value="RNaseH-like_sf"/>
</dbReference>
<dbReference type="InterPro" id="IPR003509">
    <property type="entry name" value="UPF0102_YraN-like"/>
</dbReference>
<organism evidence="18 19">
    <name type="scientific">Sulfoacidibacillus thermotolerans</name>
    <name type="common">Acidibacillus sulfuroxidans</name>
    <dbReference type="NCBI Taxonomy" id="1765684"/>
    <lineage>
        <taxon>Bacteria</taxon>
        <taxon>Bacillati</taxon>
        <taxon>Bacillota</taxon>
        <taxon>Bacilli</taxon>
        <taxon>Bacillales</taxon>
        <taxon>Alicyclobacillaceae</taxon>
        <taxon>Sulfoacidibacillus</taxon>
    </lineage>
</organism>
<dbReference type="GO" id="GO:0043137">
    <property type="term" value="P:DNA replication, removal of RNA primer"/>
    <property type="evidence" value="ECO:0007669"/>
    <property type="project" value="TreeGrafter"/>
</dbReference>
<feature type="binding site" evidence="14 15">
    <location>
        <position position="27"/>
    </location>
    <ligand>
        <name>a divalent metal cation</name>
        <dbReference type="ChEBI" id="CHEBI:60240"/>
    </ligand>
</feature>
<dbReference type="NCBIfam" id="NF000594">
    <property type="entry name" value="PRK00015.1-1"/>
    <property type="match status" value="1"/>
</dbReference>
<reference evidence="18 19" key="1">
    <citation type="submission" date="2016-11" db="EMBL/GenBank/DDBJ databases">
        <title>Comparative genomics of Acidibacillus ferroxidans species.</title>
        <authorList>
            <person name="Oliveira G."/>
            <person name="Nunes G."/>
            <person name="Oliveira R."/>
            <person name="Araujo F."/>
            <person name="Salim A."/>
            <person name="Scholte L."/>
            <person name="Morais D."/>
            <person name="Nancucheo I."/>
            <person name="Johnson D.B."/>
            <person name="Grail B."/>
            <person name="Bittencourt J."/>
            <person name="Valadares R."/>
        </authorList>
    </citation>
    <scope>NUCLEOTIDE SEQUENCE [LARGE SCALE GENOMIC DNA]</scope>
    <source>
        <strain evidence="18 19">Y002</strain>
    </source>
</reference>
<dbReference type="InterPro" id="IPR022898">
    <property type="entry name" value="RNase_HII"/>
</dbReference>
<dbReference type="GO" id="GO:0006298">
    <property type="term" value="P:mismatch repair"/>
    <property type="evidence" value="ECO:0007669"/>
    <property type="project" value="TreeGrafter"/>
</dbReference>
<evidence type="ECO:0000256" key="10">
    <source>
        <dbReference type="ARBA" id="ARBA00022759"/>
    </source>
</evidence>
<protein>
    <recommendedName>
        <fullName evidence="13 14">Multifunctional fusion protein</fullName>
    </recommendedName>
    <domain>
        <recommendedName>
            <fullName evidence="14">Ribonuclease HII</fullName>
            <shortName evidence="14">RNase HII</shortName>
            <ecNumber evidence="14">3.1.26.4</ecNumber>
        </recommendedName>
    </domain>
    <domain>
        <recommendedName>
            <fullName evidence="13">UPF0102 protein BM613_04340</fullName>
        </recommendedName>
    </domain>
</protein>
<dbReference type="InterPro" id="IPR011335">
    <property type="entry name" value="Restrct_endonuc-II-like"/>
</dbReference>
<dbReference type="InterPro" id="IPR011856">
    <property type="entry name" value="tRNA_endonuc-like_dom_sf"/>
</dbReference>
<dbReference type="HAMAP" id="MF_00052_B">
    <property type="entry name" value="RNase_HII_B"/>
    <property type="match status" value="1"/>
</dbReference>
<comment type="caution">
    <text evidence="18">The sequence shown here is derived from an EMBL/GenBank/DDBJ whole genome shotgun (WGS) entry which is preliminary data.</text>
</comment>
<keyword evidence="8 14" id="KW-0540">Nuclease</keyword>
<dbReference type="NCBIfam" id="NF009150">
    <property type="entry name" value="PRK12497.1-3"/>
    <property type="match status" value="1"/>
</dbReference>
<dbReference type="HAMAP" id="MF_00048">
    <property type="entry name" value="UPF0102"/>
    <property type="match status" value="1"/>
</dbReference>
<dbReference type="Pfam" id="PF02021">
    <property type="entry name" value="UPF0102"/>
    <property type="match status" value="1"/>
</dbReference>
<dbReference type="Proteomes" id="UP000245380">
    <property type="component" value="Unassembled WGS sequence"/>
</dbReference>
<dbReference type="Gene3D" id="3.40.1350.10">
    <property type="match status" value="1"/>
</dbReference>
<evidence type="ECO:0000256" key="1">
    <source>
        <dbReference type="ARBA" id="ARBA00000077"/>
    </source>
</evidence>
<evidence type="ECO:0000259" key="17">
    <source>
        <dbReference type="PROSITE" id="PS51975"/>
    </source>
</evidence>
<proteinExistence type="inferred from homology"/>
<comment type="similarity">
    <text evidence="6 14 16">Belongs to the RNase HII family.</text>
</comment>
<name>A0A2U3DAH7_SULT2</name>
<evidence type="ECO:0000256" key="2">
    <source>
        <dbReference type="ARBA" id="ARBA00001946"/>
    </source>
</evidence>
<evidence type="ECO:0000256" key="12">
    <source>
        <dbReference type="ARBA" id="ARBA00023211"/>
    </source>
</evidence>
<comment type="cofactor">
    <cofactor evidence="2">
        <name>Mg(2+)</name>
        <dbReference type="ChEBI" id="CHEBI:18420"/>
    </cofactor>
</comment>
<evidence type="ECO:0000256" key="15">
    <source>
        <dbReference type="PROSITE-ProRule" id="PRU01319"/>
    </source>
</evidence>
<dbReference type="InterPro" id="IPR024567">
    <property type="entry name" value="RNase_HII/HIII_dom"/>
</dbReference>
<feature type="binding site" evidence="14 15">
    <location>
        <position position="122"/>
    </location>
    <ligand>
        <name>a divalent metal cation</name>
        <dbReference type="ChEBI" id="CHEBI:60240"/>
    </ligand>
</feature>
<evidence type="ECO:0000313" key="19">
    <source>
        <dbReference type="Proteomes" id="UP000245380"/>
    </source>
</evidence>
<evidence type="ECO:0000256" key="14">
    <source>
        <dbReference type="HAMAP-Rule" id="MF_00052"/>
    </source>
</evidence>
<gene>
    <name evidence="14" type="primary">rnhB</name>
    <name evidence="18" type="ORF">BM613_04340</name>
</gene>
<dbReference type="GO" id="GO:0005737">
    <property type="term" value="C:cytoplasm"/>
    <property type="evidence" value="ECO:0007669"/>
    <property type="project" value="UniProtKB-SubCell"/>
</dbReference>
<dbReference type="GO" id="GO:0004523">
    <property type="term" value="F:RNA-DNA hybrid ribonuclease activity"/>
    <property type="evidence" value="ECO:0007669"/>
    <property type="project" value="UniProtKB-UniRule"/>
</dbReference>
<dbReference type="CDD" id="cd07182">
    <property type="entry name" value="RNase_HII_bacteria_HII_like"/>
    <property type="match status" value="1"/>
</dbReference>
<dbReference type="EMBL" id="MPDK01000005">
    <property type="protein sequence ID" value="PWI58265.1"/>
    <property type="molecule type" value="Genomic_DNA"/>
</dbReference>
<evidence type="ECO:0000256" key="9">
    <source>
        <dbReference type="ARBA" id="ARBA00022723"/>
    </source>
</evidence>
<comment type="subcellular location">
    <subcellularLocation>
        <location evidence="4 14">Cytoplasm</location>
    </subcellularLocation>
</comment>